<feature type="domain" description="Tc toxin complex TcA C-terminal TcB-binding" evidence="2">
    <location>
        <begin position="1410"/>
        <end position="1698"/>
    </location>
</feature>
<feature type="region of interest" description="Disordered" evidence="1">
    <location>
        <begin position="1"/>
        <end position="50"/>
    </location>
</feature>
<evidence type="ECO:0000256" key="1">
    <source>
        <dbReference type="SAM" id="MobiDB-lite"/>
    </source>
</evidence>
<evidence type="ECO:0000259" key="2">
    <source>
        <dbReference type="Pfam" id="PF18276"/>
    </source>
</evidence>
<keyword evidence="4" id="KW-1185">Reference proteome</keyword>
<gene>
    <name evidence="3" type="ORF">AACH06_00365</name>
</gene>
<dbReference type="Pfam" id="PF18276">
    <property type="entry name" value="TcA_TcB_BD"/>
    <property type="match status" value="1"/>
</dbReference>
<dbReference type="Gene3D" id="2.60.40.10">
    <property type="entry name" value="Immunoglobulins"/>
    <property type="match status" value="1"/>
</dbReference>
<name>A0ABU9BHF9_9BURK</name>
<evidence type="ECO:0000313" key="4">
    <source>
        <dbReference type="Proteomes" id="UP001371218"/>
    </source>
</evidence>
<accession>A0ABU9BHF9</accession>
<organism evidence="3 4">
    <name type="scientific">Ideonella lacteola</name>
    <dbReference type="NCBI Taxonomy" id="2984193"/>
    <lineage>
        <taxon>Bacteria</taxon>
        <taxon>Pseudomonadati</taxon>
        <taxon>Pseudomonadota</taxon>
        <taxon>Betaproteobacteria</taxon>
        <taxon>Burkholderiales</taxon>
        <taxon>Sphaerotilaceae</taxon>
        <taxon>Ideonella</taxon>
    </lineage>
</organism>
<dbReference type="RefSeq" id="WP_341423600.1">
    <property type="nucleotide sequence ID" value="NZ_JBBUTG010000001.1"/>
</dbReference>
<dbReference type="Proteomes" id="UP001371218">
    <property type="component" value="Unassembled WGS sequence"/>
</dbReference>
<comment type="caution">
    <text evidence="3">The sequence shown here is derived from an EMBL/GenBank/DDBJ whole genome shotgun (WGS) entry which is preliminary data.</text>
</comment>
<sequence length="1869" mass="204491">MTSKITKFDEADIPTDSGVPSKPGHASENGTAQHSEVRPARRRGVAAKSGVAGRLVPPKKFLKPRVDAAVPALSSGTLVVTGTATCEWFGEVDGDGEADETITAVDVSLSSGTFLSAEPTGPIGTPWTSWKATAFNVPDGTYGVVAKVFASGAGYQPGTGSDSGSVVVDNTPPILTVNAVPDVLSPPYVAQLTGRASDLLAGVAAVEWQYGDGGFNLASSSNGWADWSAAVPVQARMGTHLIVVRARDGLGHETLSTVSVVVGEQVKPAVDIVAPAEDGPGIPLVNGVAKVDVLGTASDASGIAMVEWALDDGAFTAAVPKAPGDWSTWSALVQVDEVGVHHLTVRATDTATPVPNITLVDRAFVVAQPFEPADPDAVFSPAAYLDDLLEFAAHRAKTGPDGDLITRELLVETCLQPFAELVLPANRAVANQAASQVRLCIDVLRRYMARHASTLPAADEAAYRQAAYVALLRGLGTSHEEIRLSRVAEDATRQSLAARLGIGLSGPRPDRLDQLLLQATDLTEEALKTLFGLESTATKPLIDSLMPDPLMLLWQKEQLRTVWRQQDDAARSVFDLPAPVIDPDLLSVQDLRSATEGDPAFDLWTARRAALAAFVAGLDTSRRAQPTQQSGFDRIVGDVLGSVDDLVALDEARRRGEAVEEAIRTLMLTPTAFLHLMRVRELAVADAVLDAEWGDIYDILAQVDKLGRYATWRSEEQEARLILGPDAFTLADAVAARPPALNPWRATAQARQSWLRTLDARMQQESTLRQAMQSVVESAEEQALPLLRQACIVAIAGERDADVIADQLTQELGIDCKDTGHQRTTRALQSLATLQEVLLSLRTGRLKTEPPVLGTANPAAQWELALIEDHDHPENNYTESDFDEEWLWMGGYATWNAAIRVFAYPESYLLPELRPVSSAPTNARLSSEQTDAFGEFLRDLRDRPRVTPQQARDLAEKYFAAVKTEPVRGGFPDALKDVVITDQLTDVQLAARRRWVTDLVMDPTANYYQEIFYFVPMALAMQLQKSGQYLAALDWIETVYTDHFSRGERKIYRGLVLEETMPTRYQRNLNDWLRVGLNPHQIAAKDRANAYTRFTLMTLVRCYLDFADAEFTRDDGESVARARALYTSALSLLALPEMQPPTQDDQKSPFPPNPVPHALQLRAQLNLFKLRSGRNIAGMEREAPPIVQPSLNFDRLPSASEMQRHFRPTPYHYNVLIERAKNLVSIAQQVEQAYLAALEKRDAETYSLLKAGHDLALANAALDLKNLQVVEADQSMDVSRRQYDRAAVQRDTYQGWLDEGLNVWEHATIGSYLLAGSMGVALAGADATLATAQAMNNALSAPYGPDKGLAMASAGQVAVAASATATLKAVQAAAESSAQISSATASFERRSQEWRLQRRLADQDMAISSQQVVVAQTHADIARQESFIAQTQRDHADATVQFLNNKFTSAELYAWMSGILGGAYSYFLQQATAMAQLAQYQLAFERQESPPSFIKADYWEASDETSPANGQTPADRRGMTGSVRLLQDITRLDQFAFESNKRKLQLIETFSLAQLFPLEFQRFRETGRLPFATPMSLFDSGFPGHYLRLISRISLSMVALVPPRRGVRATLIASGISRVVTGGDTFQTVTVRRDPELIAFTSTNSATGLLDLQPDQGMLRPFESMGVDTSWELQLPKAANPFDFAAISDVLFTVEYTALQDFTYRQQIIQQMDDLQSTDKVVSIRDQFADQWYALHNPEREATPMTVSFTLGRESFPPNVDELRIQQVMFAVARADGGTFELGNTRLLLTPEGETLPVGGAVEGTLEGVVSTRRGNGSAWVPMIGKSPAGQWQLTLPDTEEMRHRFRNEEIDDLLVVLTCEGRTPAWPL</sequence>
<proteinExistence type="predicted"/>
<feature type="compositionally biased region" description="Basic and acidic residues" evidence="1">
    <location>
        <begin position="1"/>
        <end position="10"/>
    </location>
</feature>
<protein>
    <recommendedName>
        <fullName evidence="2">Tc toxin complex TcA C-terminal TcB-binding domain-containing protein</fullName>
    </recommendedName>
</protein>
<dbReference type="InterPro" id="IPR013783">
    <property type="entry name" value="Ig-like_fold"/>
</dbReference>
<reference evidence="3 4" key="1">
    <citation type="submission" date="2024-04" db="EMBL/GenBank/DDBJ databases">
        <title>Novel species of the genus Ideonella isolated from streams.</title>
        <authorList>
            <person name="Lu H."/>
        </authorList>
    </citation>
    <scope>NUCLEOTIDE SEQUENCE [LARGE SCALE GENOMIC DNA]</scope>
    <source>
        <strain evidence="3 4">DXS29W</strain>
    </source>
</reference>
<evidence type="ECO:0000313" key="3">
    <source>
        <dbReference type="EMBL" id="MEK8029256.1"/>
    </source>
</evidence>
<dbReference type="EMBL" id="JBBUTG010000001">
    <property type="protein sequence ID" value="MEK8029256.1"/>
    <property type="molecule type" value="Genomic_DNA"/>
</dbReference>
<dbReference type="InterPro" id="IPR040840">
    <property type="entry name" value="TcA_TcB_BD"/>
</dbReference>